<evidence type="ECO:0000256" key="1">
    <source>
        <dbReference type="SAM" id="Phobius"/>
    </source>
</evidence>
<proteinExistence type="predicted"/>
<dbReference type="Gramene" id="PNT64203">
    <property type="protein sequence ID" value="PNT64203"/>
    <property type="gene ID" value="BRADI_4g25938v3"/>
</dbReference>
<evidence type="ECO:0000313" key="3">
    <source>
        <dbReference type="EnsemblPlants" id="PNT64203"/>
    </source>
</evidence>
<gene>
    <name evidence="2" type="ORF">BRADI_4g25938v3</name>
</gene>
<keyword evidence="4" id="KW-1185">Reference proteome</keyword>
<evidence type="ECO:0000313" key="4">
    <source>
        <dbReference type="Proteomes" id="UP000008810"/>
    </source>
</evidence>
<name>A0A2K2CQC5_BRADI</name>
<reference evidence="2 3" key="1">
    <citation type="journal article" date="2010" name="Nature">
        <title>Genome sequencing and analysis of the model grass Brachypodium distachyon.</title>
        <authorList>
            <consortium name="International Brachypodium Initiative"/>
        </authorList>
    </citation>
    <scope>NUCLEOTIDE SEQUENCE [LARGE SCALE GENOMIC DNA]</scope>
    <source>
        <strain evidence="2 3">Bd21</strain>
    </source>
</reference>
<dbReference type="InParanoid" id="A0A2K2CQC5"/>
<organism evidence="2">
    <name type="scientific">Brachypodium distachyon</name>
    <name type="common">Purple false brome</name>
    <name type="synonym">Trachynia distachya</name>
    <dbReference type="NCBI Taxonomy" id="15368"/>
    <lineage>
        <taxon>Eukaryota</taxon>
        <taxon>Viridiplantae</taxon>
        <taxon>Streptophyta</taxon>
        <taxon>Embryophyta</taxon>
        <taxon>Tracheophyta</taxon>
        <taxon>Spermatophyta</taxon>
        <taxon>Magnoliopsida</taxon>
        <taxon>Liliopsida</taxon>
        <taxon>Poales</taxon>
        <taxon>Poaceae</taxon>
        <taxon>BOP clade</taxon>
        <taxon>Pooideae</taxon>
        <taxon>Stipodae</taxon>
        <taxon>Brachypodieae</taxon>
        <taxon>Brachypodium</taxon>
    </lineage>
</organism>
<protein>
    <submittedName>
        <fullName evidence="2 3">Uncharacterized protein</fullName>
    </submittedName>
</protein>
<feature type="transmembrane region" description="Helical" evidence="1">
    <location>
        <begin position="35"/>
        <end position="53"/>
    </location>
</feature>
<reference evidence="2" key="2">
    <citation type="submission" date="2017-06" db="EMBL/GenBank/DDBJ databases">
        <title>WGS assembly of Brachypodium distachyon.</title>
        <authorList>
            <consortium name="The International Brachypodium Initiative"/>
            <person name="Lucas S."/>
            <person name="Harmon-Smith M."/>
            <person name="Lail K."/>
            <person name="Tice H."/>
            <person name="Grimwood J."/>
            <person name="Bruce D."/>
            <person name="Barry K."/>
            <person name="Shu S."/>
            <person name="Lindquist E."/>
            <person name="Wang M."/>
            <person name="Pitluck S."/>
            <person name="Vogel J.P."/>
            <person name="Garvin D.F."/>
            <person name="Mockler T.C."/>
            <person name="Schmutz J."/>
            <person name="Rokhsar D."/>
            <person name="Bevan M.W."/>
        </authorList>
    </citation>
    <scope>NUCLEOTIDE SEQUENCE</scope>
    <source>
        <strain evidence="2">Bd21</strain>
    </source>
</reference>
<dbReference type="Proteomes" id="UP000008810">
    <property type="component" value="Chromosome 4"/>
</dbReference>
<sequence length="89" mass="10204">MCLRIALTLPSCHGVLYMPSKYSSKCTCCSTFDMLFWAALPHVVSSPIYVLMLKYNMFRHRNACPIINLCHIHVQMLKYNQACSLCLNT</sequence>
<reference evidence="3" key="3">
    <citation type="submission" date="2018-08" db="UniProtKB">
        <authorList>
            <consortium name="EnsemblPlants"/>
        </authorList>
    </citation>
    <scope>IDENTIFICATION</scope>
    <source>
        <strain evidence="3">cv. Bd21</strain>
    </source>
</reference>
<dbReference type="AlphaFoldDB" id="A0A2K2CQC5"/>
<evidence type="ECO:0000313" key="2">
    <source>
        <dbReference type="EMBL" id="PNT64203.1"/>
    </source>
</evidence>
<accession>A0A2K2CQC5</accession>
<keyword evidence="1" id="KW-0472">Membrane</keyword>
<keyword evidence="1" id="KW-0812">Transmembrane</keyword>
<keyword evidence="1" id="KW-1133">Transmembrane helix</keyword>
<dbReference type="EnsemblPlants" id="PNT64203">
    <property type="protein sequence ID" value="PNT64203"/>
    <property type="gene ID" value="BRADI_4g25938v3"/>
</dbReference>
<dbReference type="EMBL" id="CM000883">
    <property type="protein sequence ID" value="PNT64203.1"/>
    <property type="molecule type" value="Genomic_DNA"/>
</dbReference>